<protein>
    <submittedName>
        <fullName evidence="2">Uncharacterized protein</fullName>
    </submittedName>
</protein>
<gene>
    <name evidence="2" type="ORF">C2G38_2166998</name>
</gene>
<reference evidence="2 3" key="1">
    <citation type="submission" date="2018-06" db="EMBL/GenBank/DDBJ databases">
        <title>Comparative genomics reveals the genomic features of Rhizophagus irregularis, R. cerebriforme, R. diaphanum and Gigaspora rosea, and their symbiotic lifestyle signature.</title>
        <authorList>
            <person name="Morin E."/>
            <person name="San Clemente H."/>
            <person name="Chen E.C.H."/>
            <person name="De La Providencia I."/>
            <person name="Hainaut M."/>
            <person name="Kuo A."/>
            <person name="Kohler A."/>
            <person name="Murat C."/>
            <person name="Tang N."/>
            <person name="Roy S."/>
            <person name="Loubradou J."/>
            <person name="Henrissat B."/>
            <person name="Grigoriev I.V."/>
            <person name="Corradi N."/>
            <person name="Roux C."/>
            <person name="Martin F.M."/>
        </authorList>
    </citation>
    <scope>NUCLEOTIDE SEQUENCE [LARGE SCALE GENOMIC DNA]</scope>
    <source>
        <strain evidence="2 3">DAOM 194757</strain>
    </source>
</reference>
<dbReference type="STRING" id="44941.A0A397VSW6"/>
<accession>A0A397VSW6</accession>
<evidence type="ECO:0000313" key="3">
    <source>
        <dbReference type="Proteomes" id="UP000266673"/>
    </source>
</evidence>
<comment type="caution">
    <text evidence="2">The sequence shown here is derived from an EMBL/GenBank/DDBJ whole genome shotgun (WGS) entry which is preliminary data.</text>
</comment>
<evidence type="ECO:0000313" key="2">
    <source>
        <dbReference type="EMBL" id="RIB25028.1"/>
    </source>
</evidence>
<proteinExistence type="predicted"/>
<name>A0A397VSW6_9GLOM</name>
<feature type="compositionally biased region" description="Acidic residues" evidence="1">
    <location>
        <begin position="357"/>
        <end position="377"/>
    </location>
</feature>
<keyword evidence="3" id="KW-1185">Reference proteome</keyword>
<dbReference type="AlphaFoldDB" id="A0A397VSW6"/>
<dbReference type="EMBL" id="QKWP01000191">
    <property type="protein sequence ID" value="RIB25028.1"/>
    <property type="molecule type" value="Genomic_DNA"/>
</dbReference>
<feature type="region of interest" description="Disordered" evidence="1">
    <location>
        <begin position="353"/>
        <end position="377"/>
    </location>
</feature>
<organism evidence="2 3">
    <name type="scientific">Gigaspora rosea</name>
    <dbReference type="NCBI Taxonomy" id="44941"/>
    <lineage>
        <taxon>Eukaryota</taxon>
        <taxon>Fungi</taxon>
        <taxon>Fungi incertae sedis</taxon>
        <taxon>Mucoromycota</taxon>
        <taxon>Glomeromycotina</taxon>
        <taxon>Glomeromycetes</taxon>
        <taxon>Diversisporales</taxon>
        <taxon>Gigasporaceae</taxon>
        <taxon>Gigaspora</taxon>
    </lineage>
</organism>
<dbReference type="OrthoDB" id="5949084at2759"/>
<dbReference type="Proteomes" id="UP000266673">
    <property type="component" value="Unassembled WGS sequence"/>
</dbReference>
<sequence>MPTKNLGPCLIIGCMNTNVQFRTITVLAYEKCQRKQTLEAYPYLENTFASNIDMLTKALYFQQRRECTNLELDLVNFERMIETINPGLKGFFNSMTEAIIPKECSAYTLYMRTLPALRSSFPQQIESFLPILGPLHISLNSREQPRPWRVNLLLELTRNGWSKIKDKIIEKFGRACKDIEYQAVVDLLDNLVPATLDNHLTCFNEYYVENVHSKIRANTSKNASVDSIIKQAYFIMNHDPIFKNTYCKTRRYPYTKKTLDFLYNKTALFHVQHFQSIFYNRGKSIPRPNKDKKKKLPTTYYLSTLEKDVDLRHLPTAYSTAHPPRPGLCDSCGRIFKNVQKFLNRIEKGADTLTKEDLDDDDDDVENVEEESEEIEEVDISPKLIEEMNQIEHW</sequence>
<evidence type="ECO:0000256" key="1">
    <source>
        <dbReference type="SAM" id="MobiDB-lite"/>
    </source>
</evidence>